<organism evidence="2 3">
    <name type="scientific">Laetiporus sulphureus 93-53</name>
    <dbReference type="NCBI Taxonomy" id="1314785"/>
    <lineage>
        <taxon>Eukaryota</taxon>
        <taxon>Fungi</taxon>
        <taxon>Dikarya</taxon>
        <taxon>Basidiomycota</taxon>
        <taxon>Agaricomycotina</taxon>
        <taxon>Agaricomycetes</taxon>
        <taxon>Polyporales</taxon>
        <taxon>Laetiporus</taxon>
    </lineage>
</organism>
<dbReference type="EMBL" id="KV427642">
    <property type="protein sequence ID" value="KZT03613.1"/>
    <property type="molecule type" value="Genomic_DNA"/>
</dbReference>
<dbReference type="InParanoid" id="A0A165CWT6"/>
<accession>A0A165CWT6</accession>
<dbReference type="Proteomes" id="UP000076871">
    <property type="component" value="Unassembled WGS sequence"/>
</dbReference>
<protein>
    <submittedName>
        <fullName evidence="2">Uncharacterized protein</fullName>
    </submittedName>
</protein>
<keyword evidence="3" id="KW-1185">Reference proteome</keyword>
<feature type="compositionally biased region" description="Basic and acidic residues" evidence="1">
    <location>
        <begin position="222"/>
        <end position="233"/>
    </location>
</feature>
<evidence type="ECO:0000313" key="2">
    <source>
        <dbReference type="EMBL" id="KZT03613.1"/>
    </source>
</evidence>
<dbReference type="OrthoDB" id="2804200at2759"/>
<sequence length="280" mass="31060">MSLQEKAAEQSWQCEFYGDAAGNLWNHIVRHYGPHSLSSVSSIYANYASIVQSSGMGKSRTVDELAKTHFLIPINLRPPESIGFPAADEDMRDFLTAPPYRMETQNSTVKAFFARICAFLKALMFIAARRIEELDGHFDDYTDEGIAAAFRGLMCNGQTMSSHNEYRNTFYREVIDEATKILKGGDDMNNKFITTKSPGHSRHVKEFGPSVACGRLLHALDRSRSSGKQKEKPAAVGGSGTGFLSLAPKTAGESDPMRKRRAKIVDQKQTPRIVLAFDEA</sequence>
<evidence type="ECO:0000313" key="3">
    <source>
        <dbReference type="Proteomes" id="UP000076871"/>
    </source>
</evidence>
<feature type="region of interest" description="Disordered" evidence="1">
    <location>
        <begin position="222"/>
        <end position="266"/>
    </location>
</feature>
<dbReference type="STRING" id="1314785.A0A165CWT6"/>
<dbReference type="AlphaFoldDB" id="A0A165CWT6"/>
<name>A0A165CWT6_9APHY</name>
<proteinExistence type="predicted"/>
<dbReference type="RefSeq" id="XP_040761353.1">
    <property type="nucleotide sequence ID" value="XM_040902037.1"/>
</dbReference>
<evidence type="ECO:0000256" key="1">
    <source>
        <dbReference type="SAM" id="MobiDB-lite"/>
    </source>
</evidence>
<gene>
    <name evidence="2" type="ORF">LAESUDRAFT_328454</name>
</gene>
<reference evidence="2 3" key="1">
    <citation type="journal article" date="2016" name="Mol. Biol. Evol.">
        <title>Comparative Genomics of Early-Diverging Mushroom-Forming Fungi Provides Insights into the Origins of Lignocellulose Decay Capabilities.</title>
        <authorList>
            <person name="Nagy L.G."/>
            <person name="Riley R."/>
            <person name="Tritt A."/>
            <person name="Adam C."/>
            <person name="Daum C."/>
            <person name="Floudas D."/>
            <person name="Sun H."/>
            <person name="Yadav J.S."/>
            <person name="Pangilinan J."/>
            <person name="Larsson K.H."/>
            <person name="Matsuura K."/>
            <person name="Barry K."/>
            <person name="Labutti K."/>
            <person name="Kuo R."/>
            <person name="Ohm R.A."/>
            <person name="Bhattacharya S.S."/>
            <person name="Shirouzu T."/>
            <person name="Yoshinaga Y."/>
            <person name="Martin F.M."/>
            <person name="Grigoriev I.V."/>
            <person name="Hibbett D.S."/>
        </authorList>
    </citation>
    <scope>NUCLEOTIDE SEQUENCE [LARGE SCALE GENOMIC DNA]</scope>
    <source>
        <strain evidence="2 3">93-53</strain>
    </source>
</reference>
<dbReference type="GeneID" id="63819068"/>